<accession>A0A1B2F1M6</accession>
<reference evidence="2" key="1">
    <citation type="submission" date="2016-07" db="EMBL/GenBank/DDBJ databases">
        <title>New class B carbapenemase carried by novel plasmid in Pseudomonas putida enviromental strain in eastern Amazonia.</title>
        <authorList>
            <person name="Souza C.O."/>
            <person name="Lima K.V."/>
            <person name="Brasiliense D.M."/>
            <person name="Perez-Chaparro P.J."/>
            <person name="Mamizuka E.M."/>
            <person name="Lima M.O."/>
            <person name="Lima L.N."/>
            <person name="McCulloch J.A."/>
        </authorList>
    </citation>
    <scope>NUCLEOTIDE SEQUENCE [LARGE SCALE GENOMIC DNA]</scope>
    <source>
        <strain evidence="2">IEC33019</strain>
    </source>
</reference>
<keyword evidence="1" id="KW-0472">Membrane</keyword>
<feature type="transmembrane region" description="Helical" evidence="1">
    <location>
        <begin position="16"/>
        <end position="42"/>
    </location>
</feature>
<sequence>MPRHRELKITLKPVQLILCVALGLWLGAVAIALSLWLAWQWWPQQVQPVAQAIAPSSYAPAPAPAQPADAQTEMFERYKVILQEQEARQAADAAQGNPRNLNNPKCQFWLQQNRTAPTDKSQANVLEFCY</sequence>
<dbReference type="EMBL" id="CP016634">
    <property type="protein sequence ID" value="ANY86084.1"/>
    <property type="molecule type" value="Genomic_DNA"/>
</dbReference>
<protein>
    <submittedName>
        <fullName evidence="2">Uncharacterized protein</fullName>
    </submittedName>
</protein>
<organism evidence="2">
    <name type="scientific">Pseudomonas putida</name>
    <name type="common">Arthrobacter siderocapsulatus</name>
    <dbReference type="NCBI Taxonomy" id="303"/>
    <lineage>
        <taxon>Bacteria</taxon>
        <taxon>Pseudomonadati</taxon>
        <taxon>Pseudomonadota</taxon>
        <taxon>Gammaproteobacteria</taxon>
        <taxon>Pseudomonadales</taxon>
        <taxon>Pseudomonadaceae</taxon>
        <taxon>Pseudomonas</taxon>
    </lineage>
</organism>
<proteinExistence type="predicted"/>
<name>A0A1B2F1M6_PSEPU</name>
<gene>
    <name evidence="2" type="ORF">IEC33019_0483</name>
</gene>
<dbReference type="AlphaFoldDB" id="A0A1B2F1M6"/>
<keyword evidence="1" id="KW-1133">Transmembrane helix</keyword>
<keyword evidence="1" id="KW-0812">Transmembrane</keyword>
<evidence type="ECO:0000313" key="2">
    <source>
        <dbReference type="EMBL" id="ANY86084.1"/>
    </source>
</evidence>
<evidence type="ECO:0000256" key="1">
    <source>
        <dbReference type="SAM" id="Phobius"/>
    </source>
</evidence>
<dbReference type="RefSeq" id="WP_070093760.1">
    <property type="nucleotide sequence ID" value="NZ_CP016634.1"/>
</dbReference>